<gene>
    <name evidence="6" type="ORF">COX64_02945</name>
</gene>
<comment type="similarity">
    <text evidence="1">Belongs to the peptidase S1C family.</text>
</comment>
<evidence type="ECO:0000256" key="2">
    <source>
        <dbReference type="ARBA" id="ARBA00022670"/>
    </source>
</evidence>
<keyword evidence="2" id="KW-0645">Protease</keyword>
<reference evidence="7" key="1">
    <citation type="submission" date="2017-09" db="EMBL/GenBank/DDBJ databases">
        <title>Depth-based differentiation of microbial function through sediment-hosted aquifers and enrichment of novel symbionts in the deep terrestrial subsurface.</title>
        <authorList>
            <person name="Probst A.J."/>
            <person name="Ladd B."/>
            <person name="Jarett J.K."/>
            <person name="Geller-Mcgrath D.E."/>
            <person name="Sieber C.M.K."/>
            <person name="Emerson J.B."/>
            <person name="Anantharaman K."/>
            <person name="Thomas B.C."/>
            <person name="Malmstrom R."/>
            <person name="Stieglmeier M."/>
            <person name="Klingl A."/>
            <person name="Woyke T."/>
            <person name="Ryan C.M."/>
            <person name="Banfield J.F."/>
        </authorList>
    </citation>
    <scope>NUCLEOTIDE SEQUENCE [LARGE SCALE GENOMIC DNA]</scope>
</reference>
<evidence type="ECO:0008006" key="8">
    <source>
        <dbReference type="Google" id="ProtNLM"/>
    </source>
</evidence>
<evidence type="ECO:0000256" key="3">
    <source>
        <dbReference type="ARBA" id="ARBA00022801"/>
    </source>
</evidence>
<evidence type="ECO:0000256" key="5">
    <source>
        <dbReference type="SAM" id="Phobius"/>
    </source>
</evidence>
<feature type="transmembrane region" description="Helical" evidence="5">
    <location>
        <begin position="40"/>
        <end position="61"/>
    </location>
</feature>
<protein>
    <recommendedName>
        <fullName evidence="8">Peptidase S1 domain-containing protein</fullName>
    </recommendedName>
</protein>
<dbReference type="SUPFAM" id="SSF50494">
    <property type="entry name" value="Trypsin-like serine proteases"/>
    <property type="match status" value="1"/>
</dbReference>
<dbReference type="GO" id="GO:0006508">
    <property type="term" value="P:proteolysis"/>
    <property type="evidence" value="ECO:0007669"/>
    <property type="project" value="UniProtKB-KW"/>
</dbReference>
<dbReference type="PANTHER" id="PTHR43343">
    <property type="entry name" value="PEPTIDASE S12"/>
    <property type="match status" value="1"/>
</dbReference>
<comment type="caution">
    <text evidence="6">The sequence shown here is derived from an EMBL/GenBank/DDBJ whole genome shotgun (WGS) entry which is preliminary data.</text>
</comment>
<organism evidence="6 7">
    <name type="scientific">Candidatus Dojkabacteria bacterium CG_4_10_14_0_2_um_filter_Dojkabacteria_WS6_41_15</name>
    <dbReference type="NCBI Taxonomy" id="2014249"/>
    <lineage>
        <taxon>Bacteria</taxon>
        <taxon>Candidatus Dojkabacteria</taxon>
    </lineage>
</organism>
<proteinExistence type="inferred from homology"/>
<evidence type="ECO:0000256" key="4">
    <source>
        <dbReference type="SAM" id="MobiDB-lite"/>
    </source>
</evidence>
<name>A0A2M7W1P5_9BACT</name>
<dbReference type="Pfam" id="PF13365">
    <property type="entry name" value="Trypsin_2"/>
    <property type="match status" value="1"/>
</dbReference>
<evidence type="ECO:0000313" key="7">
    <source>
        <dbReference type="Proteomes" id="UP000228952"/>
    </source>
</evidence>
<dbReference type="Gene3D" id="2.40.10.10">
    <property type="entry name" value="Trypsin-like serine proteases"/>
    <property type="match status" value="1"/>
</dbReference>
<dbReference type="InterPro" id="IPR051201">
    <property type="entry name" value="Chloro_Bact_Ser_Proteases"/>
</dbReference>
<dbReference type="AlphaFoldDB" id="A0A2M7W1P5"/>
<evidence type="ECO:0000256" key="1">
    <source>
        <dbReference type="ARBA" id="ARBA00010541"/>
    </source>
</evidence>
<feature type="compositionally biased region" description="Polar residues" evidence="4">
    <location>
        <begin position="956"/>
        <end position="981"/>
    </location>
</feature>
<keyword evidence="5" id="KW-1133">Transmembrane helix</keyword>
<feature type="region of interest" description="Disordered" evidence="4">
    <location>
        <begin position="956"/>
        <end position="1033"/>
    </location>
</feature>
<accession>A0A2M7W1P5</accession>
<dbReference type="InterPro" id="IPR009003">
    <property type="entry name" value="Peptidase_S1_PA"/>
</dbReference>
<keyword evidence="5" id="KW-0812">Transmembrane</keyword>
<feature type="compositionally biased region" description="Polar residues" evidence="4">
    <location>
        <begin position="1003"/>
        <end position="1026"/>
    </location>
</feature>
<evidence type="ECO:0000313" key="6">
    <source>
        <dbReference type="EMBL" id="PJA13743.1"/>
    </source>
</evidence>
<dbReference type="Proteomes" id="UP000228952">
    <property type="component" value="Unassembled WGS sequence"/>
</dbReference>
<dbReference type="PANTHER" id="PTHR43343:SF3">
    <property type="entry name" value="PROTEASE DO-LIKE 8, CHLOROPLASTIC"/>
    <property type="match status" value="1"/>
</dbReference>
<feature type="transmembrane region" description="Helical" evidence="5">
    <location>
        <begin position="834"/>
        <end position="854"/>
    </location>
</feature>
<sequence length="1033" mass="111362">MDKPLPPLPTEITSIKPPETLQKKPTVSATPASSKKRLPLLAIVFALIAVASIAIPIVLIASSNKKIAEKASSSAVVIDTQNKTIAAALEKEFVYTASGPMNYYSPTIDVSFKVDTSVMLMSEGGTNTGITPRSDDGIYGNFELLDSDPVEYYKKLYTVYDKPTFKEVVQREGYQELVVTYQRPDYLKKGEIVTVINTILFKKDAEKNKFLVLKIAAYSPATLSTSLLGQYATIITTAKLAPTDVAPSIAATLSDMNMKVLFDKKKWTVNSQGTNYLSLGYVTAKYDDPYIAIRINAQYFTGEKTTAGLEKLVAQELESARKFNNEVTVVTEKITKKIAGQDTVGTAYTYVFGTQKVHIYKFFGYVPNKEQTFDISYSKYIEQAKTVPSTFADTDIAQIVDSGITFETPTEGAPSDKVLGDNSFTIEKPALMGKLGTVHIANTVCTELSIDDPKNIPTYSGRKLPLCYSGTGSGFYVSSSGVIVTNAHVAADNPFASTEELFLSTSGPVYKAVFLDLYPVYLTSTGKYSLTESELEEFSIVVKMYILQLIGQKKITFSGTTYQNYLETDAPFAFNSETGKLKDPTLYEKLTVVKANVLTSKLEYLGKLLIDKKKLADNPYTLTVPDLAVLRVEAPAGSYPTLPLANASKLLEGSTLLTIGFPGIADNRALFSDTSSMSATIASGKISAVKTSAGNLFKLIQTDAAINRGNSGGPMVNADGEVVGVSTYLIAGDGGSYGAGVSVEEVSKMLVDAGITTDSSAISTSLLSAIDNMQKQYYQWAIRDFDTTKQSYTLSSAIVTPLRQLAQEKIDAGEDNTPLFVIGTMYIHKGEIPFILGGLVLALIAIIAALALLLRKKKPVSTQSQLTAGASVTPIQVMGPLPQIQQDSMAVAATLPQTTPEPQPEMSQPVPLPQVQQIPVEVATAPVEPLISEPQIPSVPVAEQPTIAQISPPIATEQQSVQEQITDEAPTTTSTVATAQIEQPAEIPQSGDLPTTAAKQFDQIPQFTPTQYPSTPIPTPQWSKPPQLTPPTP</sequence>
<keyword evidence="5" id="KW-0472">Membrane</keyword>
<dbReference type="EMBL" id="PFQB01000076">
    <property type="protein sequence ID" value="PJA13743.1"/>
    <property type="molecule type" value="Genomic_DNA"/>
</dbReference>
<keyword evidence="3" id="KW-0378">Hydrolase</keyword>
<dbReference type="GO" id="GO:0008233">
    <property type="term" value="F:peptidase activity"/>
    <property type="evidence" value="ECO:0007669"/>
    <property type="project" value="UniProtKB-KW"/>
</dbReference>
<dbReference type="InterPro" id="IPR043504">
    <property type="entry name" value="Peptidase_S1_PA_chymotrypsin"/>
</dbReference>
<dbReference type="Gene3D" id="2.40.10.120">
    <property type="match status" value="1"/>
</dbReference>